<evidence type="ECO:0000313" key="2">
    <source>
        <dbReference type="EMBL" id="GBG94787.1"/>
    </source>
</evidence>
<comment type="caution">
    <text evidence="2">The sequence shown here is derived from an EMBL/GenBank/DDBJ whole genome shotgun (WGS) entry which is preliminary data.</text>
</comment>
<dbReference type="Proteomes" id="UP000286848">
    <property type="component" value="Unassembled WGS sequence"/>
</dbReference>
<keyword evidence="1" id="KW-1133">Transmembrane helix</keyword>
<feature type="transmembrane region" description="Helical" evidence="1">
    <location>
        <begin position="146"/>
        <end position="165"/>
    </location>
</feature>
<gene>
    <name evidence="2" type="ORF">LFYK43_12460</name>
</gene>
<feature type="transmembrane region" description="Helical" evidence="1">
    <location>
        <begin position="224"/>
        <end position="244"/>
    </location>
</feature>
<proteinExistence type="predicted"/>
<accession>A0A401ITG1</accession>
<evidence type="ECO:0008006" key="4">
    <source>
        <dbReference type="Google" id="ProtNLM"/>
    </source>
</evidence>
<feature type="transmembrane region" description="Helical" evidence="1">
    <location>
        <begin position="186"/>
        <end position="204"/>
    </location>
</feature>
<dbReference type="AlphaFoldDB" id="A0A401ITG1"/>
<keyword evidence="1" id="KW-0472">Membrane</keyword>
<name>A0A401ITG1_9LACO</name>
<organism evidence="2 3">
    <name type="scientific">Ligilactobacillus salitolerans</name>
    <dbReference type="NCBI Taxonomy" id="1808352"/>
    <lineage>
        <taxon>Bacteria</taxon>
        <taxon>Bacillati</taxon>
        <taxon>Bacillota</taxon>
        <taxon>Bacilli</taxon>
        <taxon>Lactobacillales</taxon>
        <taxon>Lactobacillaceae</taxon>
        <taxon>Ligilactobacillus</taxon>
    </lineage>
</organism>
<reference evidence="2 3" key="1">
    <citation type="journal article" date="2019" name="Int. J. Syst. Evol. Microbiol.">
        <title>Lactobacillus salitolerans sp. nov., a novel lactic acid bacterium isolated from spent mushroom substrates.</title>
        <authorList>
            <person name="Tohno M."/>
            <person name="Tanizawa Y."/>
            <person name="Kojima Y."/>
            <person name="Sakamoto M."/>
            <person name="Nakamura Y."/>
            <person name="Ohkuma M."/>
            <person name="Kobayashi H."/>
        </authorList>
    </citation>
    <scope>NUCLEOTIDE SEQUENCE [LARGE SCALE GENOMIC DNA]</scope>
    <source>
        <strain evidence="2 3">YK43</strain>
    </source>
</reference>
<feature type="transmembrane region" description="Helical" evidence="1">
    <location>
        <begin position="120"/>
        <end position="140"/>
    </location>
</feature>
<keyword evidence="3" id="KW-1185">Reference proteome</keyword>
<sequence length="291" mass="33232">MEKITYERAKNGIDKTLITKYRKLITTPSSLKFKDRLIASLLMSIFFLPIIYAVGVGFAKIGEDDPSDIHVISLGTAQAMSAVAGRYIVPLVYIAMIVLVLLSIFNLFSKKNLAHQMLFGSIYMMWFMVCLFVDTFSMLFGLTLGAFGTVGLILQSLLVVYLLFVSLKKQFSELKAPLFKTKPFQGWSFTTEVLLATVIIVTLLNHFTFKIGYSGFDPNLIELLTGWGAIGWAGLVIIFTRMLLKQTILTYYFAKYDDQFYRDLDFTDEEWYGKRKAKRIQKKREKKGEVK</sequence>
<dbReference type="EMBL" id="BFFP01000018">
    <property type="protein sequence ID" value="GBG94787.1"/>
    <property type="molecule type" value="Genomic_DNA"/>
</dbReference>
<keyword evidence="1" id="KW-0812">Transmembrane</keyword>
<protein>
    <recommendedName>
        <fullName evidence="4">Beta-carotene 15,15'-monooxygenase</fullName>
    </recommendedName>
</protein>
<evidence type="ECO:0000313" key="3">
    <source>
        <dbReference type="Proteomes" id="UP000286848"/>
    </source>
</evidence>
<evidence type="ECO:0000256" key="1">
    <source>
        <dbReference type="SAM" id="Phobius"/>
    </source>
</evidence>
<feature type="transmembrane region" description="Helical" evidence="1">
    <location>
        <begin position="87"/>
        <end position="108"/>
    </location>
</feature>
<feature type="transmembrane region" description="Helical" evidence="1">
    <location>
        <begin position="37"/>
        <end position="59"/>
    </location>
</feature>